<feature type="domain" description="DUF7909" evidence="2">
    <location>
        <begin position="26"/>
        <end position="198"/>
    </location>
</feature>
<evidence type="ECO:0000313" key="4">
    <source>
        <dbReference type="Proteomes" id="UP000244722"/>
    </source>
</evidence>
<dbReference type="OrthoDB" id="5985073at2759"/>
<evidence type="ECO:0000313" key="3">
    <source>
        <dbReference type="EMBL" id="PUU76438.1"/>
    </source>
</evidence>
<name>A0A2T6ZLS4_TUBBO</name>
<gene>
    <name evidence="3" type="ORF">B9Z19DRAFT_990623</name>
</gene>
<keyword evidence="1" id="KW-0732">Signal</keyword>
<sequence>MTYSITIIFLLLLSFLLLTNPASTCTPPTDPLTLTFTAPFSIQVQNTTYPQINNRFLNFWQAGGGDQHLYLSPAGTPVANLCLENGILQRAPDGDLQKLTVRAVINGEYTASDNTTKMFFTIRGDPRAMFDAGWGCNDTDDSVQRELVFRGRGTGLGGHICVRLASGNRWEFRYSPPDNTVLIAIGKLCIKVKLALIPTV</sequence>
<evidence type="ECO:0000259" key="2">
    <source>
        <dbReference type="Pfam" id="PF25486"/>
    </source>
</evidence>
<organism evidence="3 4">
    <name type="scientific">Tuber borchii</name>
    <name type="common">White truffle</name>
    <dbReference type="NCBI Taxonomy" id="42251"/>
    <lineage>
        <taxon>Eukaryota</taxon>
        <taxon>Fungi</taxon>
        <taxon>Dikarya</taxon>
        <taxon>Ascomycota</taxon>
        <taxon>Pezizomycotina</taxon>
        <taxon>Pezizomycetes</taxon>
        <taxon>Pezizales</taxon>
        <taxon>Tuberaceae</taxon>
        <taxon>Tuber</taxon>
    </lineage>
</organism>
<dbReference type="STRING" id="42251.A0A2T6ZLS4"/>
<dbReference type="Proteomes" id="UP000244722">
    <property type="component" value="Unassembled WGS sequence"/>
</dbReference>
<reference evidence="3 4" key="1">
    <citation type="submission" date="2017-04" db="EMBL/GenBank/DDBJ databases">
        <title>Draft genome sequence of Tuber borchii Vittad., a whitish edible truffle.</title>
        <authorList>
            <consortium name="DOE Joint Genome Institute"/>
            <person name="Murat C."/>
            <person name="Kuo A."/>
            <person name="Barry K.W."/>
            <person name="Clum A."/>
            <person name="Dockter R.B."/>
            <person name="Fauchery L."/>
            <person name="Iotti M."/>
            <person name="Kohler A."/>
            <person name="Labutti K."/>
            <person name="Lindquist E.A."/>
            <person name="Lipzen A."/>
            <person name="Ohm R.A."/>
            <person name="Wang M."/>
            <person name="Grigoriev I.V."/>
            <person name="Zambonelli A."/>
            <person name="Martin F.M."/>
        </authorList>
    </citation>
    <scope>NUCLEOTIDE SEQUENCE [LARGE SCALE GENOMIC DNA]</scope>
    <source>
        <strain evidence="3 4">Tbo3840</strain>
    </source>
</reference>
<dbReference type="EMBL" id="NESQ01000189">
    <property type="protein sequence ID" value="PUU76438.1"/>
    <property type="molecule type" value="Genomic_DNA"/>
</dbReference>
<feature type="chain" id="PRO_5015767297" description="DUF7909 domain-containing protein" evidence="1">
    <location>
        <begin position="25"/>
        <end position="200"/>
    </location>
</feature>
<dbReference type="InterPro" id="IPR057231">
    <property type="entry name" value="DUF7909"/>
</dbReference>
<evidence type="ECO:0000256" key="1">
    <source>
        <dbReference type="SAM" id="SignalP"/>
    </source>
</evidence>
<protein>
    <recommendedName>
        <fullName evidence="2">DUF7909 domain-containing protein</fullName>
    </recommendedName>
</protein>
<dbReference type="Pfam" id="PF25486">
    <property type="entry name" value="DUF7909"/>
    <property type="match status" value="1"/>
</dbReference>
<feature type="signal peptide" evidence="1">
    <location>
        <begin position="1"/>
        <end position="24"/>
    </location>
</feature>
<accession>A0A2T6ZLS4</accession>
<comment type="caution">
    <text evidence="3">The sequence shown here is derived from an EMBL/GenBank/DDBJ whole genome shotgun (WGS) entry which is preliminary data.</text>
</comment>
<proteinExistence type="predicted"/>
<keyword evidence="4" id="KW-1185">Reference proteome</keyword>
<dbReference type="AlphaFoldDB" id="A0A2T6ZLS4"/>